<dbReference type="RefSeq" id="WP_208465869.1">
    <property type="nucleotide sequence ID" value="NZ_JAGFNS010000002.1"/>
</dbReference>
<sequence length="181" mass="20734">MDTWIVGRDHLDLLLTAAIDWNVITADQADETGRMLWKENLASVAHRYPNDRNGYRPGAHGFRDRDVDTYAYLPYPGRVDPKIVQTAAASLRRQSYWHPVWHGSAAEHWVNHLHQLATDRIPAYLAEHGPIDPYRQAWGEDGWYVLTDRSGHRQIRSADGWNVPNRDVLHRAAVLRTAATP</sequence>
<reference evidence="1 2" key="1">
    <citation type="submission" date="2021-03" db="EMBL/GenBank/DDBJ databases">
        <title>Actinoplanes flavus sp. nov., a novel actinomycete isolated from Coconut Palm rhizosphere soil.</title>
        <authorList>
            <person name="Luo X."/>
        </authorList>
    </citation>
    <scope>NUCLEOTIDE SEQUENCE [LARGE SCALE GENOMIC DNA]</scope>
    <source>
        <strain evidence="1 2">NEAU-H7</strain>
    </source>
</reference>
<name>A0ABS3UEJ2_9ACTN</name>
<proteinExistence type="predicted"/>
<dbReference type="EMBL" id="JAGFNS010000002">
    <property type="protein sequence ID" value="MBO3736651.1"/>
    <property type="molecule type" value="Genomic_DNA"/>
</dbReference>
<keyword evidence="2" id="KW-1185">Reference proteome</keyword>
<gene>
    <name evidence="1" type="ORF">J5X75_03845</name>
</gene>
<accession>A0ABS3UEJ2</accession>
<organism evidence="1 2">
    <name type="scientific">Actinoplanes flavus</name>
    <dbReference type="NCBI Taxonomy" id="2820290"/>
    <lineage>
        <taxon>Bacteria</taxon>
        <taxon>Bacillati</taxon>
        <taxon>Actinomycetota</taxon>
        <taxon>Actinomycetes</taxon>
        <taxon>Micromonosporales</taxon>
        <taxon>Micromonosporaceae</taxon>
        <taxon>Actinoplanes</taxon>
    </lineage>
</organism>
<protein>
    <submittedName>
        <fullName evidence="1">Uncharacterized protein</fullName>
    </submittedName>
</protein>
<evidence type="ECO:0000313" key="2">
    <source>
        <dbReference type="Proteomes" id="UP000679690"/>
    </source>
</evidence>
<evidence type="ECO:0000313" key="1">
    <source>
        <dbReference type="EMBL" id="MBO3736651.1"/>
    </source>
</evidence>
<dbReference type="Proteomes" id="UP000679690">
    <property type="component" value="Unassembled WGS sequence"/>
</dbReference>
<comment type="caution">
    <text evidence="1">The sequence shown here is derived from an EMBL/GenBank/DDBJ whole genome shotgun (WGS) entry which is preliminary data.</text>
</comment>